<dbReference type="AlphaFoldDB" id="A0A1H2TJS9"/>
<comment type="cofactor">
    <cofactor evidence="1">
        <name>a divalent metal cation</name>
        <dbReference type="ChEBI" id="CHEBI:60240"/>
    </cofactor>
</comment>
<organism evidence="4 5">
    <name type="scientific">Haloarcula vallismortis</name>
    <name type="common">Halobacterium vallismortis</name>
    <dbReference type="NCBI Taxonomy" id="28442"/>
    <lineage>
        <taxon>Archaea</taxon>
        <taxon>Methanobacteriati</taxon>
        <taxon>Methanobacteriota</taxon>
        <taxon>Stenosarchaea group</taxon>
        <taxon>Halobacteria</taxon>
        <taxon>Halobacteriales</taxon>
        <taxon>Haloarculaceae</taxon>
        <taxon>Haloarcula</taxon>
    </lineage>
</organism>
<dbReference type="EC" id="3.1.4.-" evidence="1"/>
<evidence type="ECO:0000313" key="4">
    <source>
        <dbReference type="EMBL" id="SDW44151.1"/>
    </source>
</evidence>
<dbReference type="InterPro" id="IPR000979">
    <property type="entry name" value="Phosphodiesterase_MJ0936/Vps29"/>
</dbReference>
<dbReference type="PIRSF" id="PIRSF000883">
    <property type="entry name" value="Pesterase_MJ0912"/>
    <property type="match status" value="1"/>
</dbReference>
<dbReference type="GO" id="GO:0016791">
    <property type="term" value="F:phosphatase activity"/>
    <property type="evidence" value="ECO:0007669"/>
    <property type="project" value="TreeGrafter"/>
</dbReference>
<dbReference type="Gene3D" id="3.60.21.10">
    <property type="match status" value="1"/>
</dbReference>
<dbReference type="InterPro" id="IPR029052">
    <property type="entry name" value="Metallo-depent_PP-like"/>
</dbReference>
<evidence type="ECO:0000256" key="1">
    <source>
        <dbReference type="RuleBase" id="RU362039"/>
    </source>
</evidence>
<reference evidence="4 5" key="1">
    <citation type="submission" date="2016-10" db="EMBL/GenBank/DDBJ databases">
        <authorList>
            <person name="de Groot N.N."/>
        </authorList>
    </citation>
    <scope>NUCLEOTIDE SEQUENCE [LARGE SCALE GENOMIC DNA]</scope>
    <source>
        <strain evidence="4 5">DSM 3756</strain>
    </source>
</reference>
<proteinExistence type="inferred from homology"/>
<sequence>MKLGVISDIHANLPALESVLSDMPESVDQLVCLGDVVGYNASPAECVDLVREECDVVLQGNHDRNVENPETYSSNRQAEAGLQYAKEELGDEQVQYLLERPEREDVGDFLAVHSHPETMDEYVFPSDFPEMRTYLDSYDGVFLGHTHVQHEAVIDDKLVLNPGSVGQPRDGTAARYAVVDTESLETELCSTGYDIQEAVEAVKDAGLPDATAERLVPEQQGSRRSRNPWR</sequence>
<feature type="region of interest" description="Disordered" evidence="2">
    <location>
        <begin position="210"/>
        <end position="230"/>
    </location>
</feature>
<dbReference type="PANTHER" id="PTHR42850:SF2">
    <property type="entry name" value="BLL5683 PROTEIN"/>
    <property type="match status" value="1"/>
</dbReference>
<accession>A0A1H2TJS9</accession>
<dbReference type="InterPro" id="IPR050126">
    <property type="entry name" value="Ap4A_hydrolase"/>
</dbReference>
<protein>
    <recommendedName>
        <fullName evidence="1">Phosphoesterase</fullName>
        <ecNumber evidence="1">3.1.4.-</ecNumber>
    </recommendedName>
</protein>
<dbReference type="STRING" id="28442.SAMN05443574_103245"/>
<dbReference type="RefSeq" id="WP_004515111.1">
    <property type="nucleotide sequence ID" value="NZ_FNOF01000003.1"/>
</dbReference>
<dbReference type="Pfam" id="PF12850">
    <property type="entry name" value="Metallophos_2"/>
    <property type="match status" value="1"/>
</dbReference>
<gene>
    <name evidence="4" type="ORF">SAMN05443574_103245</name>
</gene>
<dbReference type="GO" id="GO:0005737">
    <property type="term" value="C:cytoplasm"/>
    <property type="evidence" value="ECO:0007669"/>
    <property type="project" value="TreeGrafter"/>
</dbReference>
<name>A0A1H2TJS9_HALVA</name>
<dbReference type="Proteomes" id="UP000182573">
    <property type="component" value="Unassembled WGS sequence"/>
</dbReference>
<dbReference type="PANTHER" id="PTHR42850">
    <property type="entry name" value="METALLOPHOSPHOESTERASE"/>
    <property type="match status" value="1"/>
</dbReference>
<comment type="similarity">
    <text evidence="1">Belongs to the metallophosphoesterase superfamily. YfcE family.</text>
</comment>
<evidence type="ECO:0000313" key="5">
    <source>
        <dbReference type="Proteomes" id="UP000182573"/>
    </source>
</evidence>
<dbReference type="SUPFAM" id="SSF56300">
    <property type="entry name" value="Metallo-dependent phosphatases"/>
    <property type="match status" value="1"/>
</dbReference>
<dbReference type="InterPro" id="IPR011152">
    <property type="entry name" value="Pesterase_MJ0912"/>
</dbReference>
<keyword evidence="1" id="KW-0479">Metal-binding</keyword>
<dbReference type="InterPro" id="IPR024654">
    <property type="entry name" value="Calcineurin-like_PHP_lpxH"/>
</dbReference>
<dbReference type="GO" id="GO:0046872">
    <property type="term" value="F:metal ion binding"/>
    <property type="evidence" value="ECO:0007669"/>
    <property type="project" value="UniProtKB-KW"/>
</dbReference>
<dbReference type="NCBIfam" id="TIGR00040">
    <property type="entry name" value="yfcE"/>
    <property type="match status" value="1"/>
</dbReference>
<feature type="domain" description="Calcineurin-like phosphoesterase" evidence="3">
    <location>
        <begin position="1"/>
        <end position="183"/>
    </location>
</feature>
<evidence type="ECO:0000256" key="2">
    <source>
        <dbReference type="SAM" id="MobiDB-lite"/>
    </source>
</evidence>
<dbReference type="EMBL" id="FNOF01000003">
    <property type="protein sequence ID" value="SDW44151.1"/>
    <property type="molecule type" value="Genomic_DNA"/>
</dbReference>
<evidence type="ECO:0000259" key="3">
    <source>
        <dbReference type="Pfam" id="PF12850"/>
    </source>
</evidence>